<feature type="compositionally biased region" description="Polar residues" evidence="1">
    <location>
        <begin position="122"/>
        <end position="142"/>
    </location>
</feature>
<feature type="region of interest" description="Disordered" evidence="1">
    <location>
        <begin position="122"/>
        <end position="144"/>
    </location>
</feature>
<dbReference type="PANTHER" id="PTHR38681:SF1">
    <property type="entry name" value="RETROVIRUS-RELATED POL POLYPROTEIN FROM TRANSPOSON 412-LIKE PROTEIN"/>
    <property type="match status" value="1"/>
</dbReference>
<dbReference type="AlphaFoldDB" id="A0A183A1X7"/>
<dbReference type="OrthoDB" id="6282257at2759"/>
<proteinExistence type="predicted"/>
<gene>
    <name evidence="2" type="ORF">ECPE_LOCUS962</name>
</gene>
<organism evidence="4">
    <name type="scientific">Echinostoma caproni</name>
    <dbReference type="NCBI Taxonomy" id="27848"/>
    <lineage>
        <taxon>Eukaryota</taxon>
        <taxon>Metazoa</taxon>
        <taxon>Spiralia</taxon>
        <taxon>Lophotrochozoa</taxon>
        <taxon>Platyhelminthes</taxon>
        <taxon>Trematoda</taxon>
        <taxon>Digenea</taxon>
        <taxon>Plagiorchiida</taxon>
        <taxon>Echinostomata</taxon>
        <taxon>Echinostomatoidea</taxon>
        <taxon>Echinostomatidae</taxon>
        <taxon>Echinostoma</taxon>
    </lineage>
</organism>
<dbReference type="WBParaSite" id="ECPE_0000096201-mRNA-1">
    <property type="protein sequence ID" value="ECPE_0000096201-mRNA-1"/>
    <property type="gene ID" value="ECPE_0000096201"/>
</dbReference>
<keyword evidence="3" id="KW-1185">Reference proteome</keyword>
<evidence type="ECO:0000313" key="2">
    <source>
        <dbReference type="EMBL" id="VDP31440.1"/>
    </source>
</evidence>
<sequence>MQSLSPAQTRIQQRRVFIPTELLTCSHVFIPIDAVRKPLQQTHEGSFRVISRREKFFKVDRHGRVDTINIERLKAAYVDDGIVHASSRPDVMPARPMIEAPTSESSSQIAVPATISNEATVSRSNQQCTNSLSDQDETSVSRSGRRIVLPARLRD</sequence>
<name>A0A183A1X7_9TREM</name>
<dbReference type="PANTHER" id="PTHR38681">
    <property type="entry name" value="RETROVIRUS-RELATED POL POLYPROTEIN FROM TRANSPOSON 412-LIKE PROTEIN-RELATED"/>
    <property type="match status" value="1"/>
</dbReference>
<evidence type="ECO:0000313" key="3">
    <source>
        <dbReference type="Proteomes" id="UP000272942"/>
    </source>
</evidence>
<protein>
    <submittedName>
        <fullName evidence="4">Integrase</fullName>
    </submittedName>
</protein>
<evidence type="ECO:0000256" key="1">
    <source>
        <dbReference type="SAM" id="MobiDB-lite"/>
    </source>
</evidence>
<reference evidence="4" key="1">
    <citation type="submission" date="2016-06" db="UniProtKB">
        <authorList>
            <consortium name="WormBaseParasite"/>
        </authorList>
    </citation>
    <scope>IDENTIFICATION</scope>
</reference>
<reference evidence="2 3" key="2">
    <citation type="submission" date="2018-11" db="EMBL/GenBank/DDBJ databases">
        <authorList>
            <consortium name="Pathogen Informatics"/>
        </authorList>
    </citation>
    <scope>NUCLEOTIDE SEQUENCE [LARGE SCALE GENOMIC DNA]</scope>
    <source>
        <strain evidence="2 3">Egypt</strain>
    </source>
</reference>
<accession>A0A183A1X7</accession>
<dbReference type="EMBL" id="UZAN01004408">
    <property type="protein sequence ID" value="VDP31440.1"/>
    <property type="molecule type" value="Genomic_DNA"/>
</dbReference>
<evidence type="ECO:0000313" key="4">
    <source>
        <dbReference type="WBParaSite" id="ECPE_0000096201-mRNA-1"/>
    </source>
</evidence>
<dbReference type="Proteomes" id="UP000272942">
    <property type="component" value="Unassembled WGS sequence"/>
</dbReference>